<dbReference type="InterPro" id="IPR033762">
    <property type="entry name" value="MCM_OB"/>
</dbReference>
<dbReference type="SUPFAM" id="SSF52540">
    <property type="entry name" value="P-loop containing nucleoside triphosphate hydrolases"/>
    <property type="match status" value="1"/>
</dbReference>
<protein>
    <recommendedName>
        <fullName evidence="17">DNA helicase</fullName>
    </recommendedName>
</protein>
<evidence type="ECO:0000256" key="5">
    <source>
        <dbReference type="ARBA" id="ARBA00022705"/>
    </source>
</evidence>
<dbReference type="Pfam" id="PF17207">
    <property type="entry name" value="MCM_OB"/>
    <property type="match status" value="1"/>
</dbReference>
<dbReference type="EMBL" id="CAJNNV010028411">
    <property type="protein sequence ID" value="CAE8624508.1"/>
    <property type="molecule type" value="Genomic_DNA"/>
</dbReference>
<keyword evidence="3" id="KW-0596">Phosphopantetheine</keyword>
<dbReference type="PANTHER" id="PTHR11630">
    <property type="entry name" value="DNA REPLICATION LICENSING FACTOR MCM FAMILY MEMBER"/>
    <property type="match status" value="1"/>
</dbReference>
<dbReference type="Gene3D" id="3.30.1640.10">
    <property type="entry name" value="mini-chromosome maintenance (MCM) complex, chain A, domain 1"/>
    <property type="match status" value="1"/>
</dbReference>
<evidence type="ECO:0000256" key="9">
    <source>
        <dbReference type="ARBA" id="ARBA00022840"/>
    </source>
</evidence>
<dbReference type="InterPro" id="IPR009081">
    <property type="entry name" value="PP-bd_ACP"/>
</dbReference>
<evidence type="ECO:0000256" key="3">
    <source>
        <dbReference type="ARBA" id="ARBA00022450"/>
    </source>
</evidence>
<evidence type="ECO:0000256" key="7">
    <source>
        <dbReference type="ARBA" id="ARBA00022801"/>
    </source>
</evidence>
<dbReference type="InterPro" id="IPR011990">
    <property type="entry name" value="TPR-like_helical_dom_sf"/>
</dbReference>
<dbReference type="GO" id="GO:0017116">
    <property type="term" value="F:single-stranded DNA helicase activity"/>
    <property type="evidence" value="ECO:0007669"/>
    <property type="project" value="TreeGrafter"/>
</dbReference>
<dbReference type="GO" id="GO:0000727">
    <property type="term" value="P:double-strand break repair via break-induced replication"/>
    <property type="evidence" value="ECO:0007669"/>
    <property type="project" value="TreeGrafter"/>
</dbReference>
<dbReference type="GO" id="GO:0006271">
    <property type="term" value="P:DNA strand elongation involved in DNA replication"/>
    <property type="evidence" value="ECO:0007669"/>
    <property type="project" value="TreeGrafter"/>
</dbReference>
<dbReference type="GO" id="GO:0016787">
    <property type="term" value="F:hydrolase activity"/>
    <property type="evidence" value="ECO:0007669"/>
    <property type="project" value="UniProtKB-KW"/>
</dbReference>
<dbReference type="GO" id="GO:0042555">
    <property type="term" value="C:MCM complex"/>
    <property type="evidence" value="ECO:0007669"/>
    <property type="project" value="InterPro"/>
</dbReference>
<dbReference type="SUPFAM" id="SSF50249">
    <property type="entry name" value="Nucleic acid-binding proteins"/>
    <property type="match status" value="1"/>
</dbReference>
<dbReference type="Proteomes" id="UP000654075">
    <property type="component" value="Unassembled WGS sequence"/>
</dbReference>
<evidence type="ECO:0000313" key="15">
    <source>
        <dbReference type="EMBL" id="CAE8624508.1"/>
    </source>
</evidence>
<keyword evidence="8" id="KW-0347">Helicase</keyword>
<evidence type="ECO:0000259" key="13">
    <source>
        <dbReference type="PROSITE" id="PS50051"/>
    </source>
</evidence>
<evidence type="ECO:0000256" key="12">
    <source>
        <dbReference type="RuleBase" id="RU004070"/>
    </source>
</evidence>
<keyword evidence="6 12" id="KW-0547">Nucleotide-binding</keyword>
<dbReference type="Pfam" id="PF00550">
    <property type="entry name" value="PP-binding"/>
    <property type="match status" value="1"/>
</dbReference>
<organism evidence="15 16">
    <name type="scientific">Polarella glacialis</name>
    <name type="common">Dinoflagellate</name>
    <dbReference type="NCBI Taxonomy" id="89957"/>
    <lineage>
        <taxon>Eukaryota</taxon>
        <taxon>Sar</taxon>
        <taxon>Alveolata</taxon>
        <taxon>Dinophyceae</taxon>
        <taxon>Suessiales</taxon>
        <taxon>Suessiaceae</taxon>
        <taxon>Polarella</taxon>
    </lineage>
</organism>
<evidence type="ECO:0000256" key="2">
    <source>
        <dbReference type="ARBA" id="ARBA00008010"/>
    </source>
</evidence>
<dbReference type="AlphaFoldDB" id="A0A813GK53"/>
<keyword evidence="9 12" id="KW-0067">ATP-binding</keyword>
<accession>A0A813GK53</accession>
<dbReference type="GO" id="GO:0003697">
    <property type="term" value="F:single-stranded DNA binding"/>
    <property type="evidence" value="ECO:0007669"/>
    <property type="project" value="TreeGrafter"/>
</dbReference>
<comment type="similarity">
    <text evidence="2 12">Belongs to the MCM family.</text>
</comment>
<dbReference type="PRINTS" id="PR01659">
    <property type="entry name" value="MCMPROTEIN3"/>
</dbReference>
<keyword evidence="5" id="KW-0235">DNA replication</keyword>
<dbReference type="InterPro" id="IPR031327">
    <property type="entry name" value="MCM"/>
</dbReference>
<dbReference type="InterPro" id="IPR006162">
    <property type="entry name" value="Ppantetheine_attach_site"/>
</dbReference>
<comment type="subcellular location">
    <subcellularLocation>
        <location evidence="1">Nucleus</location>
    </subcellularLocation>
</comment>
<dbReference type="GO" id="GO:0005524">
    <property type="term" value="F:ATP binding"/>
    <property type="evidence" value="ECO:0007669"/>
    <property type="project" value="UniProtKB-KW"/>
</dbReference>
<dbReference type="Gene3D" id="3.40.50.300">
    <property type="entry name" value="P-loop containing nucleotide triphosphate hydrolases"/>
    <property type="match status" value="1"/>
</dbReference>
<proteinExistence type="inferred from homology"/>
<dbReference type="SMART" id="SM01294">
    <property type="entry name" value="PKS_PP_betabranch"/>
    <property type="match status" value="1"/>
</dbReference>
<dbReference type="InterPro" id="IPR008046">
    <property type="entry name" value="Mcm3"/>
</dbReference>
<reference evidence="15" key="1">
    <citation type="submission" date="2021-02" db="EMBL/GenBank/DDBJ databases">
        <authorList>
            <person name="Dougan E. K."/>
            <person name="Rhodes N."/>
            <person name="Thang M."/>
            <person name="Chan C."/>
        </authorList>
    </citation>
    <scope>NUCLEOTIDE SEQUENCE</scope>
</reference>
<evidence type="ECO:0000256" key="6">
    <source>
        <dbReference type="ARBA" id="ARBA00022741"/>
    </source>
</evidence>
<dbReference type="Gene3D" id="2.20.28.10">
    <property type="match status" value="1"/>
</dbReference>
<dbReference type="GO" id="GO:1902975">
    <property type="term" value="P:mitotic DNA replication initiation"/>
    <property type="evidence" value="ECO:0007669"/>
    <property type="project" value="TreeGrafter"/>
</dbReference>
<dbReference type="InterPro" id="IPR036736">
    <property type="entry name" value="ACP-like_sf"/>
</dbReference>
<name>A0A813GK53_POLGL</name>
<dbReference type="OrthoDB" id="1882346at2759"/>
<evidence type="ECO:0000256" key="1">
    <source>
        <dbReference type="ARBA" id="ARBA00004123"/>
    </source>
</evidence>
<dbReference type="SUPFAM" id="SSF48452">
    <property type="entry name" value="TPR-like"/>
    <property type="match status" value="2"/>
</dbReference>
<dbReference type="SMART" id="SM00823">
    <property type="entry name" value="PKS_PP"/>
    <property type="match status" value="1"/>
</dbReference>
<dbReference type="SMART" id="SM00382">
    <property type="entry name" value="AAA"/>
    <property type="match status" value="1"/>
</dbReference>
<evidence type="ECO:0000256" key="10">
    <source>
        <dbReference type="ARBA" id="ARBA00023125"/>
    </source>
</evidence>
<keyword evidence="4" id="KW-0597">Phosphoprotein</keyword>
<feature type="domain" description="Carrier" evidence="14">
    <location>
        <begin position="1080"/>
        <end position="1156"/>
    </location>
</feature>
<dbReference type="PRINTS" id="PR01657">
    <property type="entry name" value="MCMFAMILY"/>
</dbReference>
<keyword evidence="7" id="KW-0378">Hydrolase</keyword>
<dbReference type="PANTHER" id="PTHR11630:SF46">
    <property type="entry name" value="DNA REPLICATION LICENSING FACTOR MCM3-RELATED"/>
    <property type="match status" value="1"/>
</dbReference>
<evidence type="ECO:0000256" key="8">
    <source>
        <dbReference type="ARBA" id="ARBA00022806"/>
    </source>
</evidence>
<evidence type="ECO:0000259" key="14">
    <source>
        <dbReference type="PROSITE" id="PS50075"/>
    </source>
</evidence>
<evidence type="ECO:0000256" key="4">
    <source>
        <dbReference type="ARBA" id="ARBA00022553"/>
    </source>
</evidence>
<dbReference type="InterPro" id="IPR001208">
    <property type="entry name" value="MCM_dom"/>
</dbReference>
<dbReference type="InterPro" id="IPR020806">
    <property type="entry name" value="PKS_PP-bd"/>
</dbReference>
<dbReference type="InterPro" id="IPR027417">
    <property type="entry name" value="P-loop_NTPase"/>
</dbReference>
<dbReference type="PROSITE" id="PS50075">
    <property type="entry name" value="CARRIER"/>
    <property type="match status" value="1"/>
</dbReference>
<dbReference type="PROSITE" id="PS00012">
    <property type="entry name" value="PHOSPHOPANTETHEINE"/>
    <property type="match status" value="1"/>
</dbReference>
<keyword evidence="16" id="KW-1185">Reference proteome</keyword>
<keyword evidence="11" id="KW-0539">Nucleus</keyword>
<gene>
    <name evidence="15" type="ORF">PGLA1383_LOCUS41622</name>
</gene>
<dbReference type="SMART" id="SM00350">
    <property type="entry name" value="MCM"/>
    <property type="match status" value="1"/>
</dbReference>
<evidence type="ECO:0000313" key="16">
    <source>
        <dbReference type="Proteomes" id="UP000654075"/>
    </source>
</evidence>
<dbReference type="PROSITE" id="PS50051">
    <property type="entry name" value="MCM_2"/>
    <property type="match status" value="1"/>
</dbReference>
<dbReference type="GO" id="GO:0031177">
    <property type="term" value="F:phosphopantetheine binding"/>
    <property type="evidence" value="ECO:0007669"/>
    <property type="project" value="InterPro"/>
</dbReference>
<evidence type="ECO:0000256" key="11">
    <source>
        <dbReference type="ARBA" id="ARBA00023242"/>
    </source>
</evidence>
<keyword evidence="10 12" id="KW-0238">DNA-binding</keyword>
<dbReference type="Pfam" id="PF00493">
    <property type="entry name" value="MCM"/>
    <property type="match status" value="1"/>
</dbReference>
<evidence type="ECO:0008006" key="17">
    <source>
        <dbReference type="Google" id="ProtNLM"/>
    </source>
</evidence>
<dbReference type="Pfam" id="PF17855">
    <property type="entry name" value="MCM_lid"/>
    <property type="match status" value="1"/>
</dbReference>
<feature type="domain" description="MCM C-terminal AAA(+) ATPase" evidence="13">
    <location>
        <begin position="300"/>
        <end position="506"/>
    </location>
</feature>
<dbReference type="InterPro" id="IPR041562">
    <property type="entry name" value="MCM_lid"/>
</dbReference>
<sequence length="1159" mass="127349">MAAAGAAPVDPAAVERDEYESKVRFFSEFLHNNREEWEKRIETELANNRYRIPLELSELRKAEQGLDQKVLQSPVKYLLPWEEALLSFLGETNQKAVKQLTQTLRLDISGSFGRNHVTPRGMTANQIGKLMCVEGIVTKCGVMQPKLLQSMHVRKIDDGHVVQRDHRDATSLLAQTSRGGFPTQDEEGNELQMDIALSVYKDSQAFTIQEAPENSPPGQIPRSVHVICDGDLADKAKPGDRVQIVGVYRSFPPPMQEFTNGVFPTKLVATSIKPIKELTEPSFVALDVQNIRKLAARDDTFKLLARSFAPAICGHNKVKEGLLLQMIGGTEKNLSNGTHLRGDINLLMVGDPSCGKSQMLRFVMNTAPLAISTTGRGSSGVGLTAAMIRDPQSREFQLEAGAMVLADRGMICIDEFDKMGQGDRVSIHEAMEQQCVTIAKAGMHVTLNARCSVVAAANPIYGNFDPSLDLAKNIGLPDSLLSRFDLVFVVRDTTTEEIDRKIATQVLRQCSMRFGNEGSRRGVEEIHSSILERRVEADKERVQEASKVFEDTMPVAEGEEVDQVVTVDFLRKYIRFARRFTPVLSQAAQAAVADKYCDMRMRFQSGFSDQNADAKNPDRKPRLAVTTRTLEALIRLATAHAKLKLRKEEVLEEDVNEAYRLMLSAREEEVPIMPQAAGEEEDMANLDGEVNIKLENKEDALEAAEEAAILAQELNNPKEEADAERLLISILLRGVLDKHALQKALKSAVSMYELNKQANCRSGMAAALVHRATILGFDPESADDMLQRATEAREIFEEEENIAGQSAAMRLIAEAFTAKEQYDEALQVTRERQQLWQELGERKEEGTAVNHLARILLSSNDSKGAERQAIEARDIFHSIGDKASESFACVLLVQAYLKEMMDQHEGETKEALSSPEYRLTCEKAMRAANDALTICRHLGSKQLRGGAFFWRAQVLGFRGRLEEASRVAQEAEQCFAGISAYGAVVQCKVLSADCLLGLGNYAEATKTASAAISLADRFQERKALDAATSCLDRVAKAEKKSKEVVVTKVAAITQPEPGQESGLPAAGPAASVAEPVVSSLDPILATKRLMAIVRDVIAADDEIGADSPLMEAGMDSLSSVQLVTEVSKEFHMSLSPSLVFDFPTVAAMVSHLVEESAGG</sequence>
<dbReference type="Gene3D" id="1.25.40.10">
    <property type="entry name" value="Tetratricopeptide repeat domain"/>
    <property type="match status" value="1"/>
</dbReference>
<dbReference type="Gene3D" id="2.40.50.140">
    <property type="entry name" value="Nucleic acid-binding proteins"/>
    <property type="match status" value="1"/>
</dbReference>
<dbReference type="Gene3D" id="1.10.1200.10">
    <property type="entry name" value="ACP-like"/>
    <property type="match status" value="1"/>
</dbReference>
<dbReference type="SUPFAM" id="SSF47336">
    <property type="entry name" value="ACP-like"/>
    <property type="match status" value="1"/>
</dbReference>
<comment type="caution">
    <text evidence="15">The sequence shown here is derived from an EMBL/GenBank/DDBJ whole genome shotgun (WGS) entry which is preliminary data.</text>
</comment>
<dbReference type="GO" id="GO:0005634">
    <property type="term" value="C:nucleus"/>
    <property type="evidence" value="ECO:0007669"/>
    <property type="project" value="UniProtKB-SubCell"/>
</dbReference>
<dbReference type="InterPro" id="IPR012340">
    <property type="entry name" value="NA-bd_OB-fold"/>
</dbReference>
<dbReference type="InterPro" id="IPR003593">
    <property type="entry name" value="AAA+_ATPase"/>
</dbReference>